<keyword evidence="4" id="KW-1185">Reference proteome</keyword>
<reference evidence="3" key="1">
    <citation type="submission" date="2019-08" db="EMBL/GenBank/DDBJ databases">
        <title>The genome of the North American firefly Photinus pyralis.</title>
        <authorList>
            <consortium name="Photinus pyralis genome working group"/>
            <person name="Fallon T.R."/>
            <person name="Sander Lower S.E."/>
            <person name="Weng J.-K."/>
        </authorList>
    </citation>
    <scope>NUCLEOTIDE SEQUENCE</scope>
    <source>
        <strain evidence="3">TRF0915ILg1</strain>
        <tissue evidence="3">Whole body</tissue>
    </source>
</reference>
<evidence type="ECO:0000256" key="1">
    <source>
        <dbReference type="SAM" id="Coils"/>
    </source>
</evidence>
<dbReference type="GO" id="GO:0005814">
    <property type="term" value="C:centriole"/>
    <property type="evidence" value="ECO:0007669"/>
    <property type="project" value="TreeGrafter"/>
</dbReference>
<organism evidence="3 4">
    <name type="scientific">Ignelater luminosus</name>
    <name type="common">Cucubano</name>
    <name type="synonym">Pyrophorus luminosus</name>
    <dbReference type="NCBI Taxonomy" id="2038154"/>
    <lineage>
        <taxon>Eukaryota</taxon>
        <taxon>Metazoa</taxon>
        <taxon>Ecdysozoa</taxon>
        <taxon>Arthropoda</taxon>
        <taxon>Hexapoda</taxon>
        <taxon>Insecta</taxon>
        <taxon>Pterygota</taxon>
        <taxon>Neoptera</taxon>
        <taxon>Endopterygota</taxon>
        <taxon>Coleoptera</taxon>
        <taxon>Polyphaga</taxon>
        <taxon>Elateriformia</taxon>
        <taxon>Elateroidea</taxon>
        <taxon>Elateridae</taxon>
        <taxon>Agrypninae</taxon>
        <taxon>Pyrophorini</taxon>
        <taxon>Ignelater</taxon>
    </lineage>
</organism>
<dbReference type="InterPro" id="IPR033561">
    <property type="entry name" value="FBF1"/>
</dbReference>
<dbReference type="Proteomes" id="UP000801492">
    <property type="component" value="Unassembled WGS sequence"/>
</dbReference>
<protein>
    <recommendedName>
        <fullName evidence="2">Fas-binding factor 1 C-terminal domain-containing protein</fullName>
    </recommendedName>
</protein>
<dbReference type="InterPro" id="IPR049390">
    <property type="entry name" value="FBF1_C"/>
</dbReference>
<keyword evidence="1" id="KW-0175">Coiled coil</keyword>
<dbReference type="OrthoDB" id="8195456at2759"/>
<sequence>MRTTLEKSREAAETERAQLMALVRSLEMKLVEQTQNAKEERWALQQAAAVLAARSTAFDREIEFTRASLEREKEQSKTLKESMLAEQEKVMLHLTEEKLCVSAEKARLETAAKLNQNYDAQKARAEIDAAIQVAKEATELTDREREALHRQQSEAEILKRNLLDKEHKLALKENELHEMLKNAERKMQDGEKAIREAKTLEAKYNTRLKDIQGQLMSLMNREKKLAEEKISLSKERLSLHNSLRQVKKCSLCAADNLKPEESTFADDVVVEQDFSPRIYPVTDPDILRLRYEISEERSLNSKDGDENELKK</sequence>
<dbReference type="GO" id="GO:0090162">
    <property type="term" value="P:establishment of epithelial cell polarity"/>
    <property type="evidence" value="ECO:0007669"/>
    <property type="project" value="InterPro"/>
</dbReference>
<comment type="caution">
    <text evidence="3">The sequence shown here is derived from an EMBL/GenBank/DDBJ whole genome shotgun (WGS) entry which is preliminary data.</text>
</comment>
<dbReference type="EMBL" id="VTPC01081094">
    <property type="protein sequence ID" value="KAF2887920.1"/>
    <property type="molecule type" value="Genomic_DNA"/>
</dbReference>
<name>A0A8K0CQK5_IGNLU</name>
<dbReference type="PANTHER" id="PTHR33689:SF1">
    <property type="entry name" value="FAS-BINDING FACTOR 1"/>
    <property type="match status" value="1"/>
</dbReference>
<dbReference type="GO" id="GO:0060271">
    <property type="term" value="P:cilium assembly"/>
    <property type="evidence" value="ECO:0007669"/>
    <property type="project" value="InterPro"/>
</dbReference>
<evidence type="ECO:0000313" key="3">
    <source>
        <dbReference type="EMBL" id="KAF2887920.1"/>
    </source>
</evidence>
<gene>
    <name evidence="3" type="ORF">ILUMI_18253</name>
</gene>
<feature type="coiled-coil region" evidence="1">
    <location>
        <begin position="2"/>
        <end position="29"/>
    </location>
</feature>
<dbReference type="AlphaFoldDB" id="A0A8K0CQK5"/>
<proteinExistence type="predicted"/>
<dbReference type="Pfam" id="PF21007">
    <property type="entry name" value="FBF1"/>
    <property type="match status" value="1"/>
</dbReference>
<evidence type="ECO:0000313" key="4">
    <source>
        <dbReference type="Proteomes" id="UP000801492"/>
    </source>
</evidence>
<accession>A0A8K0CQK5</accession>
<dbReference type="GO" id="GO:0097539">
    <property type="term" value="C:ciliary transition fiber"/>
    <property type="evidence" value="ECO:0007669"/>
    <property type="project" value="InterPro"/>
</dbReference>
<feature type="coiled-coil region" evidence="1">
    <location>
        <begin position="120"/>
        <end position="228"/>
    </location>
</feature>
<evidence type="ECO:0000259" key="2">
    <source>
        <dbReference type="Pfam" id="PF21007"/>
    </source>
</evidence>
<feature type="domain" description="Fas-binding factor 1 C-terminal" evidence="2">
    <location>
        <begin position="4"/>
        <end position="247"/>
    </location>
</feature>
<dbReference type="PANTHER" id="PTHR33689">
    <property type="entry name" value="FAS-BINDING FACTOR 1"/>
    <property type="match status" value="1"/>
</dbReference>
<dbReference type="GO" id="GO:0036064">
    <property type="term" value="C:ciliary basal body"/>
    <property type="evidence" value="ECO:0007669"/>
    <property type="project" value="TreeGrafter"/>
</dbReference>